<dbReference type="InterPro" id="IPR036812">
    <property type="entry name" value="NAD(P)_OxRdtase_dom_sf"/>
</dbReference>
<sequence length="296" mass="33343">MNTRTLKKSGFEVSEISLGCMSLPSEKIKAEKIIKTALEGGIKLFDTADLYQKGQNESLLGEILKSSRKELILATKVGNQWRSDGSGWDWNPRKEYILRAVEESLTRLKTDYIDLYQLHGGTMDDPWEEKLEAFELLKSQGKIRAYGISSIRPNVIRKVMTSYPPATVMMQYSPLDRRPEEMVFPALEQSDTRVLVRGAFAKGFLLDKPASAYLGYNPNQVAKFQQAIQQTGLRPEAVLIAFGLVQPAVASLVIGASSPEQVSKIIRGWKESKGIDENLIKNLRRKLPTNHYQSHR</sequence>
<dbReference type="PANTHER" id="PTHR43312">
    <property type="entry name" value="D-THREO-ALDOSE 1-DEHYDROGENASE"/>
    <property type="match status" value="1"/>
</dbReference>
<dbReference type="SUPFAM" id="SSF51430">
    <property type="entry name" value="NAD(P)-linked oxidoreductase"/>
    <property type="match status" value="1"/>
</dbReference>
<protein>
    <submittedName>
        <fullName evidence="2">Predicted oxidoreductase</fullName>
    </submittedName>
</protein>
<dbReference type="Proteomes" id="UP000199642">
    <property type="component" value="Unassembled WGS sequence"/>
</dbReference>
<dbReference type="PANTHER" id="PTHR43312:SF1">
    <property type="entry name" value="NADP-DEPENDENT OXIDOREDUCTASE DOMAIN-CONTAINING PROTEIN"/>
    <property type="match status" value="1"/>
</dbReference>
<feature type="domain" description="NADP-dependent oxidoreductase" evidence="1">
    <location>
        <begin position="16"/>
        <end position="270"/>
    </location>
</feature>
<dbReference type="InterPro" id="IPR020471">
    <property type="entry name" value="AKR"/>
</dbReference>
<dbReference type="InterPro" id="IPR053135">
    <property type="entry name" value="AKR2_Oxidoreductase"/>
</dbReference>
<dbReference type="GO" id="GO:0016491">
    <property type="term" value="F:oxidoreductase activity"/>
    <property type="evidence" value="ECO:0007669"/>
    <property type="project" value="InterPro"/>
</dbReference>
<accession>A0A1I2TV47</accession>
<keyword evidence="3" id="KW-1185">Reference proteome</keyword>
<dbReference type="Gene3D" id="3.20.20.100">
    <property type="entry name" value="NADP-dependent oxidoreductase domain"/>
    <property type="match status" value="1"/>
</dbReference>
<dbReference type="OrthoDB" id="9773828at2"/>
<dbReference type="EMBL" id="FOPC01000006">
    <property type="protein sequence ID" value="SFG68089.1"/>
    <property type="molecule type" value="Genomic_DNA"/>
</dbReference>
<evidence type="ECO:0000313" key="2">
    <source>
        <dbReference type="EMBL" id="SFG68089.1"/>
    </source>
</evidence>
<organism evidence="2 3">
    <name type="scientific">Algoriphagus hitonicola</name>
    <dbReference type="NCBI Taxonomy" id="435880"/>
    <lineage>
        <taxon>Bacteria</taxon>
        <taxon>Pseudomonadati</taxon>
        <taxon>Bacteroidota</taxon>
        <taxon>Cytophagia</taxon>
        <taxon>Cytophagales</taxon>
        <taxon>Cyclobacteriaceae</taxon>
        <taxon>Algoriphagus</taxon>
    </lineage>
</organism>
<dbReference type="InterPro" id="IPR023210">
    <property type="entry name" value="NADP_OxRdtase_dom"/>
</dbReference>
<proteinExistence type="predicted"/>
<name>A0A1I2TV47_9BACT</name>
<dbReference type="RefSeq" id="WP_092791312.1">
    <property type="nucleotide sequence ID" value="NZ_FOPC01000006.1"/>
</dbReference>
<reference evidence="3" key="1">
    <citation type="submission" date="2016-10" db="EMBL/GenBank/DDBJ databases">
        <authorList>
            <person name="Varghese N."/>
            <person name="Submissions S."/>
        </authorList>
    </citation>
    <scope>NUCLEOTIDE SEQUENCE [LARGE SCALE GENOMIC DNA]</scope>
    <source>
        <strain evidence="3">DSM 19315</strain>
    </source>
</reference>
<dbReference type="Pfam" id="PF00248">
    <property type="entry name" value="Aldo_ket_red"/>
    <property type="match status" value="1"/>
</dbReference>
<dbReference type="CDD" id="cd19086">
    <property type="entry name" value="AKR_AKR11C1"/>
    <property type="match status" value="1"/>
</dbReference>
<evidence type="ECO:0000313" key="3">
    <source>
        <dbReference type="Proteomes" id="UP000199642"/>
    </source>
</evidence>
<dbReference type="AlphaFoldDB" id="A0A1I2TV47"/>
<dbReference type="PRINTS" id="PR00069">
    <property type="entry name" value="ALDKETRDTASE"/>
</dbReference>
<gene>
    <name evidence="2" type="ORF">SAMN04487988_106199</name>
</gene>
<dbReference type="STRING" id="435880.SAMN04487988_106199"/>
<evidence type="ECO:0000259" key="1">
    <source>
        <dbReference type="Pfam" id="PF00248"/>
    </source>
</evidence>